<dbReference type="InterPro" id="IPR017853">
    <property type="entry name" value="GH"/>
</dbReference>
<proteinExistence type="predicted"/>
<dbReference type="Proteomes" id="UP000463138">
    <property type="component" value="Unassembled WGS sequence"/>
</dbReference>
<name>A0A7V7GVN7_9GAMM</name>
<dbReference type="SUPFAM" id="SSF51445">
    <property type="entry name" value="(Trans)glycosidases"/>
    <property type="match status" value="1"/>
</dbReference>
<dbReference type="InterPro" id="IPR027849">
    <property type="entry name" value="DUF4434"/>
</dbReference>
<sequence>MKQLYFWLLLAISLPAQASECTGAPFSASFLQPLTSDLERSADSWEATLQSIAGVGIDTLYLQWSVYGELDLSREPGISFLSIWLDQAHANGLRVNLGLVADADFGSRITDPADALAAYLAGLRERSLAAADRLKARLGDHPAFVGWYLSEEIDDRSWTHPWQVDLLREHLSSLTSLLAELSPEKPVSISTYVSGAQPPAQFERLWRALWSAAPQLHVLLQDGAGVGTVARPDFNEYALRVNNIAARTNRYWGIIVELFSQQSGPPLDDAPFSAQAAPINRMLQQLAAVEALDPGPNEVIAFSVPEYLLDPAKPGQAELLNEYRRRYCGP</sequence>
<protein>
    <submittedName>
        <fullName evidence="3">DUF4434 domain-containing protein</fullName>
    </submittedName>
</protein>
<evidence type="ECO:0000259" key="2">
    <source>
        <dbReference type="Pfam" id="PF14488"/>
    </source>
</evidence>
<evidence type="ECO:0000313" key="3">
    <source>
        <dbReference type="EMBL" id="KAA0695839.1"/>
    </source>
</evidence>
<organism evidence="3 4">
    <name type="scientific">Halopseudomonas laoshanensis</name>
    <dbReference type="NCBI Taxonomy" id="2268758"/>
    <lineage>
        <taxon>Bacteria</taxon>
        <taxon>Pseudomonadati</taxon>
        <taxon>Pseudomonadota</taxon>
        <taxon>Gammaproteobacteria</taxon>
        <taxon>Pseudomonadales</taxon>
        <taxon>Pseudomonadaceae</taxon>
        <taxon>Halopseudomonas</taxon>
    </lineage>
</organism>
<dbReference type="EMBL" id="QOVF01000001">
    <property type="protein sequence ID" value="KAA0695839.1"/>
    <property type="molecule type" value="Genomic_DNA"/>
</dbReference>
<accession>A0A7V7GVN7</accession>
<feature type="chain" id="PRO_5030840564" evidence="1">
    <location>
        <begin position="19"/>
        <end position="330"/>
    </location>
</feature>
<reference evidence="3 4" key="1">
    <citation type="submission" date="2018-07" db="EMBL/GenBank/DDBJ databases">
        <title>Pseudomonas laoshanensis sp. nov., isolated from soil.</title>
        <authorList>
            <person name="Sun J."/>
            <person name="Yu L."/>
            <person name="Wang M."/>
            <person name="Zhang C."/>
        </authorList>
    </citation>
    <scope>NUCLEOTIDE SEQUENCE [LARGE SCALE GENOMIC DNA]</scope>
    <source>
        <strain evidence="3 4">Y22</strain>
    </source>
</reference>
<dbReference type="AlphaFoldDB" id="A0A7V7GVN7"/>
<feature type="domain" description="DUF4434" evidence="2">
    <location>
        <begin position="29"/>
        <end position="311"/>
    </location>
</feature>
<dbReference type="Gene3D" id="3.20.20.80">
    <property type="entry name" value="Glycosidases"/>
    <property type="match status" value="1"/>
</dbReference>
<keyword evidence="4" id="KW-1185">Reference proteome</keyword>
<evidence type="ECO:0000313" key="4">
    <source>
        <dbReference type="Proteomes" id="UP000463138"/>
    </source>
</evidence>
<evidence type="ECO:0000256" key="1">
    <source>
        <dbReference type="SAM" id="SignalP"/>
    </source>
</evidence>
<dbReference type="RefSeq" id="WP_149330847.1">
    <property type="nucleotide sequence ID" value="NZ_QOVF01000001.1"/>
</dbReference>
<feature type="signal peptide" evidence="1">
    <location>
        <begin position="1"/>
        <end position="18"/>
    </location>
</feature>
<comment type="caution">
    <text evidence="3">The sequence shown here is derived from an EMBL/GenBank/DDBJ whole genome shotgun (WGS) entry which is preliminary data.</text>
</comment>
<dbReference type="Pfam" id="PF14488">
    <property type="entry name" value="DUF4434"/>
    <property type="match status" value="1"/>
</dbReference>
<gene>
    <name evidence="3" type="ORF">DT594_00215</name>
</gene>
<dbReference type="OrthoDB" id="7344472at2"/>
<keyword evidence="1" id="KW-0732">Signal</keyword>